<sequence>CTEIIGAHSITQQDINFFEEAFTMYQNSSNHSFPNIRVVPNHHYSMHIPEQLMRWDPMNGISEYSGERLIGLLQIVKTNSLSGM</sequence>
<protein>
    <submittedName>
        <fullName evidence="1">Uncharacterized protein</fullName>
    </submittedName>
</protein>
<feature type="non-terminal residue" evidence="1">
    <location>
        <position position="1"/>
    </location>
</feature>
<accession>A0A9Q3FZK2</accession>
<dbReference type="Proteomes" id="UP000765509">
    <property type="component" value="Unassembled WGS sequence"/>
</dbReference>
<dbReference type="OrthoDB" id="2506519at2759"/>
<reference evidence="1" key="1">
    <citation type="submission" date="2021-03" db="EMBL/GenBank/DDBJ databases">
        <title>Draft genome sequence of rust myrtle Austropuccinia psidii MF-1, a brazilian biotype.</title>
        <authorList>
            <person name="Quecine M.C."/>
            <person name="Pachon D.M.R."/>
            <person name="Bonatelli M.L."/>
            <person name="Correr F.H."/>
            <person name="Franceschini L.M."/>
            <person name="Leite T.F."/>
            <person name="Margarido G.R.A."/>
            <person name="Almeida C.A."/>
            <person name="Ferrarezi J.A."/>
            <person name="Labate C.A."/>
        </authorList>
    </citation>
    <scope>NUCLEOTIDE SEQUENCE</scope>
    <source>
        <strain evidence="1">MF-1</strain>
    </source>
</reference>
<keyword evidence="2" id="KW-1185">Reference proteome</keyword>
<evidence type="ECO:0000313" key="1">
    <source>
        <dbReference type="EMBL" id="MBW0546898.1"/>
    </source>
</evidence>
<dbReference type="AlphaFoldDB" id="A0A9Q3FZK2"/>
<dbReference type="EMBL" id="AVOT02051931">
    <property type="protein sequence ID" value="MBW0546898.1"/>
    <property type="molecule type" value="Genomic_DNA"/>
</dbReference>
<gene>
    <name evidence="1" type="ORF">O181_086613</name>
</gene>
<comment type="caution">
    <text evidence="1">The sequence shown here is derived from an EMBL/GenBank/DDBJ whole genome shotgun (WGS) entry which is preliminary data.</text>
</comment>
<evidence type="ECO:0000313" key="2">
    <source>
        <dbReference type="Proteomes" id="UP000765509"/>
    </source>
</evidence>
<organism evidence="1 2">
    <name type="scientific">Austropuccinia psidii MF-1</name>
    <dbReference type="NCBI Taxonomy" id="1389203"/>
    <lineage>
        <taxon>Eukaryota</taxon>
        <taxon>Fungi</taxon>
        <taxon>Dikarya</taxon>
        <taxon>Basidiomycota</taxon>
        <taxon>Pucciniomycotina</taxon>
        <taxon>Pucciniomycetes</taxon>
        <taxon>Pucciniales</taxon>
        <taxon>Sphaerophragmiaceae</taxon>
        <taxon>Austropuccinia</taxon>
    </lineage>
</organism>
<proteinExistence type="predicted"/>
<name>A0A9Q3FZK2_9BASI</name>